<evidence type="ECO:0000256" key="4">
    <source>
        <dbReference type="ARBA" id="ARBA00022536"/>
    </source>
</evidence>
<keyword evidence="16" id="KW-1185">Reference proteome</keyword>
<organism evidence="16 17">
    <name type="scientific">Leptonychotes weddellii</name>
    <name type="common">Weddell seal</name>
    <name type="synonym">Otaria weddellii</name>
    <dbReference type="NCBI Taxonomy" id="9713"/>
    <lineage>
        <taxon>Eukaryota</taxon>
        <taxon>Metazoa</taxon>
        <taxon>Chordata</taxon>
        <taxon>Craniata</taxon>
        <taxon>Vertebrata</taxon>
        <taxon>Euteleostomi</taxon>
        <taxon>Mammalia</taxon>
        <taxon>Eutheria</taxon>
        <taxon>Laurasiatheria</taxon>
        <taxon>Carnivora</taxon>
        <taxon>Caniformia</taxon>
        <taxon>Pinnipedia</taxon>
        <taxon>Phocidae</taxon>
        <taxon>Monachinae</taxon>
        <taxon>Lobodontini</taxon>
        <taxon>Leptonychotes</taxon>
    </lineage>
</organism>
<gene>
    <name evidence="17" type="primary">LOC115942595</name>
</gene>
<dbReference type="PANTHER" id="PTHR12011:SF328">
    <property type="entry name" value="ADHESION G PROTEIN-COUPLED RECEPTOR E2"/>
    <property type="match status" value="1"/>
</dbReference>
<dbReference type="Pfam" id="PF00002">
    <property type="entry name" value="7tm_2"/>
    <property type="match status" value="1"/>
</dbReference>
<dbReference type="AlphaFoldDB" id="A0A7F8R7K0"/>
<accession>A0A7F8R7K0</accession>
<dbReference type="InterPro" id="IPR017981">
    <property type="entry name" value="GPCR_2-like_7TM"/>
</dbReference>
<feature type="domain" description="G-protein coupled receptors family 2 profile 2" evidence="15">
    <location>
        <begin position="52"/>
        <end position="297"/>
    </location>
</feature>
<dbReference type="Pfam" id="PF01825">
    <property type="entry name" value="GPS"/>
    <property type="match status" value="1"/>
</dbReference>
<keyword evidence="7" id="KW-0677">Repeat</keyword>
<dbReference type="Gene3D" id="1.20.1070.10">
    <property type="entry name" value="Rhodopsin 7-helix transmembrane proteins"/>
    <property type="match status" value="1"/>
</dbReference>
<evidence type="ECO:0000256" key="5">
    <source>
        <dbReference type="ARBA" id="ARBA00022692"/>
    </source>
</evidence>
<dbReference type="Gene3D" id="2.60.220.50">
    <property type="match status" value="1"/>
</dbReference>
<dbReference type="Proteomes" id="UP000245341">
    <property type="component" value="Unplaced"/>
</dbReference>
<dbReference type="InterPro" id="IPR001740">
    <property type="entry name" value="GPCR_2_EMR1-like_rcpt"/>
</dbReference>
<sequence length="335" mass="37182">MLLNWDVVHESGDSGCRMVATGDISTTCQCTHLSSFAVLLTHCDVQEEDTVLAVISCIGLGLSLLCLFLATLTFLLCKTIQNTSISIHLQLSICLFLAHLLFLTAIDQTEIKVLCAIIAGALHYLYLASFTWMLLEGLNLFLTARNLTVVNYSSVSRVMKKLMFPVGYGVPAIIVAISAASRPHLYGTPTHCWIHPGKRFIWSFLGPVCAIFSVNLPFVLMTLWILKSKLSSLNSDVSTLQNTRMLTFKTTAQLLILGCTWCLGILQVGPAAHVMAYLFTINSLQGFFIFLVYCLLSQQVREQYGKWFKGIRKTRAESEKYCPARPCLMPPNPAL</sequence>
<feature type="transmembrane region" description="Helical" evidence="13">
    <location>
        <begin position="162"/>
        <end position="180"/>
    </location>
</feature>
<keyword evidence="10 13" id="KW-0472">Membrane</keyword>
<evidence type="ECO:0000256" key="12">
    <source>
        <dbReference type="ARBA" id="ARBA00023180"/>
    </source>
</evidence>
<dbReference type="GO" id="GO:0004930">
    <property type="term" value="F:G protein-coupled receptor activity"/>
    <property type="evidence" value="ECO:0007669"/>
    <property type="project" value="InterPro"/>
</dbReference>
<keyword evidence="11" id="KW-1015">Disulfide bond</keyword>
<feature type="domain" description="GAIN-B" evidence="14">
    <location>
        <begin position="1"/>
        <end position="46"/>
    </location>
</feature>
<dbReference type="PROSITE" id="PS50221">
    <property type="entry name" value="GAIN_B"/>
    <property type="match status" value="1"/>
</dbReference>
<dbReference type="InterPro" id="IPR000203">
    <property type="entry name" value="GPS"/>
</dbReference>
<dbReference type="InterPro" id="IPR057244">
    <property type="entry name" value="GAIN_B"/>
</dbReference>
<evidence type="ECO:0000256" key="8">
    <source>
        <dbReference type="ARBA" id="ARBA00022837"/>
    </source>
</evidence>
<comment type="subcellular location">
    <subcellularLocation>
        <location evidence="1">Cell membrane</location>
        <topology evidence="1">Multi-pass membrane protein</topology>
    </subcellularLocation>
</comment>
<evidence type="ECO:0000256" key="10">
    <source>
        <dbReference type="ARBA" id="ARBA00023136"/>
    </source>
</evidence>
<evidence type="ECO:0000256" key="9">
    <source>
        <dbReference type="ARBA" id="ARBA00022989"/>
    </source>
</evidence>
<protein>
    <submittedName>
        <fullName evidence="17">Adhesion G protein-coupled receptor E2-like</fullName>
    </submittedName>
</protein>
<keyword evidence="8" id="KW-0106">Calcium</keyword>
<dbReference type="InterPro" id="IPR000832">
    <property type="entry name" value="GPCR_2_secretin-like"/>
</dbReference>
<dbReference type="InterPro" id="IPR046338">
    <property type="entry name" value="GAIN_dom_sf"/>
</dbReference>
<evidence type="ECO:0000259" key="15">
    <source>
        <dbReference type="PROSITE" id="PS50261"/>
    </source>
</evidence>
<dbReference type="PRINTS" id="PR00249">
    <property type="entry name" value="GPCRSECRETIN"/>
</dbReference>
<evidence type="ECO:0000256" key="2">
    <source>
        <dbReference type="ARBA" id="ARBA00007343"/>
    </source>
</evidence>
<dbReference type="KEGG" id="lww:115942595"/>
<dbReference type="OrthoDB" id="1100386at2759"/>
<feature type="transmembrane region" description="Helical" evidence="13">
    <location>
        <begin position="51"/>
        <end position="75"/>
    </location>
</feature>
<feature type="transmembrane region" description="Helical" evidence="13">
    <location>
        <begin position="111"/>
        <end position="135"/>
    </location>
</feature>
<evidence type="ECO:0000256" key="6">
    <source>
        <dbReference type="ARBA" id="ARBA00022729"/>
    </source>
</evidence>
<keyword evidence="6" id="KW-0732">Signal</keyword>
<evidence type="ECO:0000256" key="11">
    <source>
        <dbReference type="ARBA" id="ARBA00023157"/>
    </source>
</evidence>
<proteinExistence type="inferred from homology"/>
<feature type="transmembrane region" description="Helical" evidence="13">
    <location>
        <begin position="200"/>
        <end position="226"/>
    </location>
</feature>
<evidence type="ECO:0000256" key="13">
    <source>
        <dbReference type="SAM" id="Phobius"/>
    </source>
</evidence>
<evidence type="ECO:0000259" key="14">
    <source>
        <dbReference type="PROSITE" id="PS50221"/>
    </source>
</evidence>
<dbReference type="RefSeq" id="XP_030889204.1">
    <property type="nucleotide sequence ID" value="XM_031033344.1"/>
</dbReference>
<evidence type="ECO:0000313" key="16">
    <source>
        <dbReference type="Proteomes" id="UP000245341"/>
    </source>
</evidence>
<dbReference type="GO" id="GO:0007166">
    <property type="term" value="P:cell surface receptor signaling pathway"/>
    <property type="evidence" value="ECO:0007669"/>
    <property type="project" value="InterPro"/>
</dbReference>
<keyword evidence="9 13" id="KW-1133">Transmembrane helix</keyword>
<dbReference type="GO" id="GO:0005886">
    <property type="term" value="C:plasma membrane"/>
    <property type="evidence" value="ECO:0007669"/>
    <property type="project" value="UniProtKB-SubCell"/>
</dbReference>
<feature type="transmembrane region" description="Helical" evidence="13">
    <location>
        <begin position="87"/>
        <end position="105"/>
    </location>
</feature>
<dbReference type="GO" id="GO:0007189">
    <property type="term" value="P:adenylate cyclase-activating G protein-coupled receptor signaling pathway"/>
    <property type="evidence" value="ECO:0007669"/>
    <property type="project" value="TreeGrafter"/>
</dbReference>
<dbReference type="PRINTS" id="PR01128">
    <property type="entry name" value="EMR1HORMONER"/>
</dbReference>
<dbReference type="PROSITE" id="PS50261">
    <property type="entry name" value="G_PROTEIN_RECEP_F2_4"/>
    <property type="match status" value="1"/>
</dbReference>
<evidence type="ECO:0000313" key="17">
    <source>
        <dbReference type="RefSeq" id="XP_030889204.1"/>
    </source>
</evidence>
<name>A0A7F8R7K0_LEPWE</name>
<evidence type="ECO:0000256" key="1">
    <source>
        <dbReference type="ARBA" id="ARBA00004651"/>
    </source>
</evidence>
<keyword evidence="4" id="KW-0245">EGF-like domain</keyword>
<reference evidence="17" key="1">
    <citation type="submission" date="2025-08" db="UniProtKB">
        <authorList>
            <consortium name="RefSeq"/>
        </authorList>
    </citation>
    <scope>IDENTIFICATION</scope>
    <source>
        <tissue evidence="17">Liver</tissue>
    </source>
</reference>
<dbReference type="PANTHER" id="PTHR12011">
    <property type="entry name" value="ADHESION G-PROTEIN COUPLED RECEPTOR"/>
    <property type="match status" value="1"/>
</dbReference>
<keyword evidence="5 13" id="KW-0812">Transmembrane</keyword>
<keyword evidence="3" id="KW-1003">Cell membrane</keyword>
<evidence type="ECO:0000256" key="3">
    <source>
        <dbReference type="ARBA" id="ARBA00022475"/>
    </source>
</evidence>
<keyword evidence="12" id="KW-0325">Glycoprotein</keyword>
<comment type="similarity">
    <text evidence="2">Belongs to the G-protein coupled receptor 2 family. Adhesion G-protein coupled receptor (ADGR) subfamily.</text>
</comment>
<dbReference type="GeneID" id="115942595"/>
<feature type="transmembrane region" description="Helical" evidence="13">
    <location>
        <begin position="274"/>
        <end position="296"/>
    </location>
</feature>
<dbReference type="FunFam" id="1.20.1070.10:FF:000054">
    <property type="entry name" value="Adhesion G protein-coupled receptor E3"/>
    <property type="match status" value="1"/>
</dbReference>
<dbReference type="PROSITE" id="PS00650">
    <property type="entry name" value="G_PROTEIN_RECEP_F2_2"/>
    <property type="match status" value="1"/>
</dbReference>
<evidence type="ECO:0000256" key="7">
    <source>
        <dbReference type="ARBA" id="ARBA00022737"/>
    </source>
</evidence>
<dbReference type="InterPro" id="IPR017983">
    <property type="entry name" value="GPCR_2_secretin-like_CS"/>
</dbReference>
<feature type="transmembrane region" description="Helical" evidence="13">
    <location>
        <begin position="246"/>
        <end position="268"/>
    </location>
</feature>